<dbReference type="InterPro" id="IPR048020">
    <property type="entry name" value="Transpos_IS3"/>
</dbReference>
<dbReference type="Gene3D" id="3.30.420.10">
    <property type="entry name" value="Ribonuclease H-like superfamily/Ribonuclease H"/>
    <property type="match status" value="1"/>
</dbReference>
<dbReference type="InterPro" id="IPR012337">
    <property type="entry name" value="RNaseH-like_sf"/>
</dbReference>
<name>A0A6N7W3Z5_ACIFE</name>
<dbReference type="PANTHER" id="PTHR46889">
    <property type="entry name" value="TRANSPOSASE INSF FOR INSERTION SEQUENCE IS3B-RELATED"/>
    <property type="match status" value="1"/>
</dbReference>
<dbReference type="InterPro" id="IPR036397">
    <property type="entry name" value="RNaseH_sf"/>
</dbReference>
<reference evidence="2 3" key="1">
    <citation type="submission" date="2019-08" db="EMBL/GenBank/DDBJ databases">
        <title>In-depth cultivation of the pig gut microbiome towards novel bacterial diversity and tailored functional studies.</title>
        <authorList>
            <person name="Wylensek D."/>
            <person name="Hitch T.C.A."/>
            <person name="Clavel T."/>
        </authorList>
    </citation>
    <scope>NUCLEOTIDE SEQUENCE [LARGE SCALE GENOMIC DNA]</scope>
    <source>
        <strain evidence="2 3">WCA-389-WT-5B</strain>
    </source>
</reference>
<dbReference type="InterPro" id="IPR050900">
    <property type="entry name" value="Transposase_IS3/IS150/IS904"/>
</dbReference>
<dbReference type="PROSITE" id="PS50994">
    <property type="entry name" value="INTEGRASE"/>
    <property type="match status" value="1"/>
</dbReference>
<dbReference type="Pfam" id="PF13333">
    <property type="entry name" value="rve_2"/>
    <property type="match status" value="1"/>
</dbReference>
<proteinExistence type="predicted"/>
<feature type="domain" description="Integrase catalytic" evidence="1">
    <location>
        <begin position="129"/>
        <end position="291"/>
    </location>
</feature>
<dbReference type="PANTHER" id="PTHR46889:SF7">
    <property type="entry name" value="TRANSPOSASE FOR INSERTION SEQUENCE ELEMENT IS904"/>
    <property type="match status" value="1"/>
</dbReference>
<dbReference type="RefSeq" id="WP_326831149.1">
    <property type="nucleotide sequence ID" value="NZ_VULN01000033.1"/>
</dbReference>
<accession>A0A6N7W3Z5</accession>
<dbReference type="Proteomes" id="UP000441455">
    <property type="component" value="Unassembled WGS sequence"/>
</dbReference>
<dbReference type="InterPro" id="IPR001584">
    <property type="entry name" value="Integrase_cat-core"/>
</dbReference>
<evidence type="ECO:0000259" key="1">
    <source>
        <dbReference type="PROSITE" id="PS50994"/>
    </source>
</evidence>
<evidence type="ECO:0000313" key="3">
    <source>
        <dbReference type="Proteomes" id="UP000441455"/>
    </source>
</evidence>
<dbReference type="SUPFAM" id="SSF53098">
    <property type="entry name" value="Ribonuclease H-like"/>
    <property type="match status" value="1"/>
</dbReference>
<sequence>MLCFRPQERVEFAKSDLKEYPVSEVCEILNITRAAYYYQRRQPSRDKIALEQRVINCFNEHHEEYGKKRIKHALAQDPQPVMVSLSFIARVLRENDLHAKAGRKKTKKDKPEPTDPEIKARNLIQDKYVVQMPNYLWCFDNTELPYRGGKFYVCGGIDVATRRVVGCSWGLNQRSPLAIAALMDACGRNPFRPIGAVYHSDNGGCFKSKAMSETLDKMHFRRSLSRPGHPMDNQPIESFWHTLKTEMPDTSQMSYEKAVVTVFEYIIDYNANRIHSGIDYVTPNEKYKQLAG</sequence>
<protein>
    <submittedName>
        <fullName evidence="2">IS3 family transposase</fullName>
    </submittedName>
</protein>
<comment type="caution">
    <text evidence="2">The sequence shown here is derived from an EMBL/GenBank/DDBJ whole genome shotgun (WGS) entry which is preliminary data.</text>
</comment>
<evidence type="ECO:0000313" key="2">
    <source>
        <dbReference type="EMBL" id="MSS83172.1"/>
    </source>
</evidence>
<dbReference type="AlphaFoldDB" id="A0A6N7W3Z5"/>
<gene>
    <name evidence="2" type="ORF">FX155_11325</name>
</gene>
<dbReference type="GO" id="GO:0003676">
    <property type="term" value="F:nucleic acid binding"/>
    <property type="evidence" value="ECO:0007669"/>
    <property type="project" value="InterPro"/>
</dbReference>
<dbReference type="Pfam" id="PF00665">
    <property type="entry name" value="rve"/>
    <property type="match status" value="1"/>
</dbReference>
<dbReference type="GO" id="GO:0015074">
    <property type="term" value="P:DNA integration"/>
    <property type="evidence" value="ECO:0007669"/>
    <property type="project" value="InterPro"/>
</dbReference>
<dbReference type="EMBL" id="VULN01000033">
    <property type="protein sequence ID" value="MSS83172.1"/>
    <property type="molecule type" value="Genomic_DNA"/>
</dbReference>
<dbReference type="NCBIfam" id="NF033516">
    <property type="entry name" value="transpos_IS3"/>
    <property type="match status" value="1"/>
</dbReference>
<organism evidence="2 3">
    <name type="scientific">Acidaminococcus fermentans</name>
    <dbReference type="NCBI Taxonomy" id="905"/>
    <lineage>
        <taxon>Bacteria</taxon>
        <taxon>Bacillati</taxon>
        <taxon>Bacillota</taxon>
        <taxon>Negativicutes</taxon>
        <taxon>Acidaminococcales</taxon>
        <taxon>Acidaminococcaceae</taxon>
        <taxon>Acidaminococcus</taxon>
    </lineage>
</organism>